<reference evidence="2" key="1">
    <citation type="journal article" date="2013" name="J. Virol.">
        <title>Sequencing, annotation, and characterization of the influenza ferret infectome.</title>
        <authorList>
            <person name="Leon A.J."/>
            <person name="Banner D."/>
            <person name="Xu L."/>
            <person name="Ran L."/>
            <person name="Peng Z."/>
            <person name="Yi K."/>
            <person name="Chen C."/>
            <person name="Xu F."/>
            <person name="Huang J."/>
            <person name="Zhao Z."/>
            <person name="Lin Z."/>
            <person name="Huang S.H."/>
            <person name="Fang Y."/>
            <person name="Kelvin A.A."/>
            <person name="Ross T.M."/>
            <person name="Farooqui A."/>
            <person name="Kelvin D.J."/>
        </authorList>
    </citation>
    <scope>NUCLEOTIDE SEQUENCE</scope>
    <source>
        <tissue evidence="2">Lungs</tissue>
    </source>
</reference>
<proteinExistence type="evidence at transcript level"/>
<feature type="non-terminal residue" evidence="2">
    <location>
        <position position="1"/>
    </location>
</feature>
<organism evidence="2">
    <name type="scientific">Mustela putorius furo</name>
    <name type="common">European domestic ferret</name>
    <name type="synonym">Mustela furo</name>
    <dbReference type="NCBI Taxonomy" id="9669"/>
    <lineage>
        <taxon>Eukaryota</taxon>
        <taxon>Metazoa</taxon>
        <taxon>Chordata</taxon>
        <taxon>Craniata</taxon>
        <taxon>Vertebrata</taxon>
        <taxon>Euteleostomi</taxon>
        <taxon>Mammalia</taxon>
        <taxon>Eutheria</taxon>
        <taxon>Laurasiatheria</taxon>
        <taxon>Carnivora</taxon>
        <taxon>Caniformia</taxon>
        <taxon>Musteloidea</taxon>
        <taxon>Mustelidae</taxon>
        <taxon>Mustelinae</taxon>
        <taxon>Mustela</taxon>
    </lineage>
</organism>
<feature type="compositionally biased region" description="Low complexity" evidence="1">
    <location>
        <begin position="49"/>
        <end position="68"/>
    </location>
</feature>
<evidence type="ECO:0000256" key="1">
    <source>
        <dbReference type="SAM" id="MobiDB-lite"/>
    </source>
</evidence>
<evidence type="ECO:0000313" key="2">
    <source>
        <dbReference type="EMBL" id="AES00850.1"/>
    </source>
</evidence>
<protein>
    <submittedName>
        <fullName evidence="2">Kelch-like 14</fullName>
    </submittedName>
</protein>
<name>G9K7H5_MUSPF</name>
<dbReference type="EMBL" id="JP012252">
    <property type="protein sequence ID" value="AES00850.1"/>
    <property type="molecule type" value="mRNA"/>
</dbReference>
<dbReference type="AlphaFoldDB" id="G9K7H5"/>
<feature type="non-terminal residue" evidence="2">
    <location>
        <position position="83"/>
    </location>
</feature>
<feature type="region of interest" description="Disordered" evidence="1">
    <location>
        <begin position="49"/>
        <end position="83"/>
    </location>
</feature>
<accession>G9K7H5</accession>
<sequence>RIIEGVPSFWRAKNRPPARLSGPLSYPPNWTNCEKQSCRHKLTWNLCRRSPLRSPGTPGSPLPGLSLSQARHGHKPTRCLGLR</sequence>